<comment type="caution">
    <text evidence="1">The sequence shown here is derived from an EMBL/GenBank/DDBJ whole genome shotgun (WGS) entry which is preliminary data.</text>
</comment>
<dbReference type="EMBL" id="CM042058">
    <property type="protein sequence ID" value="KAI3685393.1"/>
    <property type="molecule type" value="Genomic_DNA"/>
</dbReference>
<keyword evidence="2" id="KW-1185">Reference proteome</keyword>
<reference evidence="1 2" key="2">
    <citation type="journal article" date="2022" name="Mol. Ecol. Resour.">
        <title>The genomes of chicory, endive, great burdock and yacon provide insights into Asteraceae paleo-polyploidization history and plant inulin production.</title>
        <authorList>
            <person name="Fan W."/>
            <person name="Wang S."/>
            <person name="Wang H."/>
            <person name="Wang A."/>
            <person name="Jiang F."/>
            <person name="Liu H."/>
            <person name="Zhao H."/>
            <person name="Xu D."/>
            <person name="Zhang Y."/>
        </authorList>
    </citation>
    <scope>NUCLEOTIDE SEQUENCE [LARGE SCALE GENOMIC DNA]</scope>
    <source>
        <strain evidence="2">cv. Niubang</strain>
    </source>
</reference>
<protein>
    <submittedName>
        <fullName evidence="1">Uncharacterized protein</fullName>
    </submittedName>
</protein>
<proteinExistence type="predicted"/>
<name>A0ACB8YJ03_ARCLA</name>
<accession>A0ACB8YJ03</accession>
<evidence type="ECO:0000313" key="1">
    <source>
        <dbReference type="EMBL" id="KAI3685393.1"/>
    </source>
</evidence>
<gene>
    <name evidence="1" type="ORF">L6452_34635</name>
</gene>
<dbReference type="Proteomes" id="UP001055879">
    <property type="component" value="Linkage Group LG12"/>
</dbReference>
<organism evidence="1 2">
    <name type="scientific">Arctium lappa</name>
    <name type="common">Greater burdock</name>
    <name type="synonym">Lappa major</name>
    <dbReference type="NCBI Taxonomy" id="4217"/>
    <lineage>
        <taxon>Eukaryota</taxon>
        <taxon>Viridiplantae</taxon>
        <taxon>Streptophyta</taxon>
        <taxon>Embryophyta</taxon>
        <taxon>Tracheophyta</taxon>
        <taxon>Spermatophyta</taxon>
        <taxon>Magnoliopsida</taxon>
        <taxon>eudicotyledons</taxon>
        <taxon>Gunneridae</taxon>
        <taxon>Pentapetalae</taxon>
        <taxon>asterids</taxon>
        <taxon>campanulids</taxon>
        <taxon>Asterales</taxon>
        <taxon>Asteraceae</taxon>
        <taxon>Carduoideae</taxon>
        <taxon>Cardueae</taxon>
        <taxon>Arctiinae</taxon>
        <taxon>Arctium</taxon>
    </lineage>
</organism>
<evidence type="ECO:0000313" key="2">
    <source>
        <dbReference type="Proteomes" id="UP001055879"/>
    </source>
</evidence>
<reference evidence="2" key="1">
    <citation type="journal article" date="2022" name="Mol. Ecol. Resour.">
        <title>The genomes of chicory, endive, great burdock and yacon provide insights into Asteraceae palaeo-polyploidization history and plant inulin production.</title>
        <authorList>
            <person name="Fan W."/>
            <person name="Wang S."/>
            <person name="Wang H."/>
            <person name="Wang A."/>
            <person name="Jiang F."/>
            <person name="Liu H."/>
            <person name="Zhao H."/>
            <person name="Xu D."/>
            <person name="Zhang Y."/>
        </authorList>
    </citation>
    <scope>NUCLEOTIDE SEQUENCE [LARGE SCALE GENOMIC DNA]</scope>
    <source>
        <strain evidence="2">cv. Niubang</strain>
    </source>
</reference>
<sequence>MSHSNKPVSELGFDNNTLSDRLRKSLTTDDNKPNFRELDSGSPISPLRVEQTVSTSSNSFGSVSGRTLGNGLHVRSSVKSGHVRSESGGGTTIFTGGNICPSGRVLKTGMISNRTLKSDVLSLETGSYGHGSIMRGGSAVAGGRGENPVSSNSNHLF</sequence>